<protein>
    <recommendedName>
        <fullName evidence="2">carbonic anhydrase</fullName>
        <ecNumber evidence="2">4.2.1.1</ecNumber>
    </recommendedName>
</protein>
<comment type="caution">
    <text evidence="9">The sequence shown here is derived from an EMBL/GenBank/DDBJ whole genome shotgun (WGS) entry which is preliminary data.</text>
</comment>
<name>A0AAI8VG88_9PEZI</name>
<dbReference type="GO" id="GO:0004089">
    <property type="term" value="F:carbonate dehydratase activity"/>
    <property type="evidence" value="ECO:0007669"/>
    <property type="project" value="UniProtKB-EC"/>
</dbReference>
<dbReference type="GO" id="GO:0008270">
    <property type="term" value="F:zinc ion binding"/>
    <property type="evidence" value="ECO:0007669"/>
    <property type="project" value="InterPro"/>
</dbReference>
<feature type="signal peptide" evidence="7">
    <location>
        <begin position="1"/>
        <end position="20"/>
    </location>
</feature>
<keyword evidence="5" id="KW-0456">Lyase</keyword>
<dbReference type="SMART" id="SM01057">
    <property type="entry name" value="Carb_anhydrase"/>
    <property type="match status" value="1"/>
</dbReference>
<dbReference type="CDD" id="cd03124">
    <property type="entry name" value="alpha_CA_prokaryotic_like"/>
    <property type="match status" value="1"/>
</dbReference>
<keyword evidence="3" id="KW-0479">Metal-binding</keyword>
<evidence type="ECO:0000256" key="3">
    <source>
        <dbReference type="ARBA" id="ARBA00022723"/>
    </source>
</evidence>
<dbReference type="Pfam" id="PF00194">
    <property type="entry name" value="Carb_anhydrase"/>
    <property type="match status" value="1"/>
</dbReference>
<dbReference type="InterPro" id="IPR023561">
    <property type="entry name" value="Carbonic_anhydrase_a-class"/>
</dbReference>
<evidence type="ECO:0000259" key="8">
    <source>
        <dbReference type="PROSITE" id="PS51144"/>
    </source>
</evidence>
<dbReference type="EMBL" id="CAUWAG010000006">
    <property type="protein sequence ID" value="CAJ2504384.1"/>
    <property type="molecule type" value="Genomic_DNA"/>
</dbReference>
<dbReference type="InterPro" id="IPR041891">
    <property type="entry name" value="Alpha_CA_prokaryot-like"/>
</dbReference>
<comment type="catalytic activity">
    <reaction evidence="6">
        <text>hydrogencarbonate + H(+) = CO2 + H2O</text>
        <dbReference type="Rhea" id="RHEA:10748"/>
        <dbReference type="ChEBI" id="CHEBI:15377"/>
        <dbReference type="ChEBI" id="CHEBI:15378"/>
        <dbReference type="ChEBI" id="CHEBI:16526"/>
        <dbReference type="ChEBI" id="CHEBI:17544"/>
        <dbReference type="EC" id="4.2.1.1"/>
    </reaction>
</comment>
<reference evidence="9" key="1">
    <citation type="submission" date="2023-10" db="EMBL/GenBank/DDBJ databases">
        <authorList>
            <person name="Hackl T."/>
        </authorList>
    </citation>
    <scope>NUCLEOTIDE SEQUENCE</scope>
</reference>
<evidence type="ECO:0000256" key="6">
    <source>
        <dbReference type="ARBA" id="ARBA00048348"/>
    </source>
</evidence>
<dbReference type="Proteomes" id="UP001295740">
    <property type="component" value="Unassembled WGS sequence"/>
</dbReference>
<evidence type="ECO:0000256" key="7">
    <source>
        <dbReference type="SAM" id="SignalP"/>
    </source>
</evidence>
<dbReference type="SUPFAM" id="SSF51069">
    <property type="entry name" value="Carbonic anhydrase"/>
    <property type="match status" value="1"/>
</dbReference>
<evidence type="ECO:0000256" key="1">
    <source>
        <dbReference type="ARBA" id="ARBA00010718"/>
    </source>
</evidence>
<feature type="domain" description="Alpha-carbonic anhydrase" evidence="8">
    <location>
        <begin position="37"/>
        <end position="282"/>
    </location>
</feature>
<evidence type="ECO:0000256" key="4">
    <source>
        <dbReference type="ARBA" id="ARBA00022833"/>
    </source>
</evidence>
<keyword evidence="10" id="KW-1185">Reference proteome</keyword>
<dbReference type="InterPro" id="IPR036398">
    <property type="entry name" value="CA_dom_sf"/>
</dbReference>
<dbReference type="EC" id="4.2.1.1" evidence="2"/>
<feature type="chain" id="PRO_5042511798" description="carbonic anhydrase" evidence="7">
    <location>
        <begin position="21"/>
        <end position="282"/>
    </location>
</feature>
<accession>A0AAI8VG88</accession>
<organism evidence="9 10">
    <name type="scientific">Anthostomella pinea</name>
    <dbReference type="NCBI Taxonomy" id="933095"/>
    <lineage>
        <taxon>Eukaryota</taxon>
        <taxon>Fungi</taxon>
        <taxon>Dikarya</taxon>
        <taxon>Ascomycota</taxon>
        <taxon>Pezizomycotina</taxon>
        <taxon>Sordariomycetes</taxon>
        <taxon>Xylariomycetidae</taxon>
        <taxon>Xylariales</taxon>
        <taxon>Xylariaceae</taxon>
        <taxon>Anthostomella</taxon>
    </lineage>
</organism>
<gene>
    <name evidence="9" type="ORF">KHLLAP_LOCUS4852</name>
</gene>
<proteinExistence type="inferred from homology"/>
<evidence type="ECO:0000256" key="5">
    <source>
        <dbReference type="ARBA" id="ARBA00023239"/>
    </source>
</evidence>
<evidence type="ECO:0000256" key="2">
    <source>
        <dbReference type="ARBA" id="ARBA00012925"/>
    </source>
</evidence>
<evidence type="ECO:0000313" key="10">
    <source>
        <dbReference type="Proteomes" id="UP001295740"/>
    </source>
</evidence>
<comment type="similarity">
    <text evidence="1">Belongs to the alpha-carbonic anhydrase family.</text>
</comment>
<dbReference type="Gene3D" id="3.10.200.10">
    <property type="entry name" value="Alpha carbonic anhydrase"/>
    <property type="match status" value="1"/>
</dbReference>
<keyword evidence="7" id="KW-0732">Signal</keyword>
<sequence>MSPINQLILLLAASVTPALGFCGGHTHLDRRDEGEVPEFGYFGTKGPLLWNKLATANAVCSTGTRQSPINMVPEVFKLIDAKDIKLTLPGNVDDAMFENLGTTVEVVMKDKKGTITLDKVDYTLKQFHFHHPSEHVDNGVSLPMEMHMVFTTEEAQVAVIGVYVDIIDTSSIMRLARRARPSKMLETIFASVEDIAKADSETELPKLNMSELSKLLLAGKFQSYPGSLTTPPCSEGVSWLVSTQKLMLSQKTFVKVRDVIGFNSRYPQNTPGEANLLSMVTA</sequence>
<keyword evidence="4" id="KW-0862">Zinc</keyword>
<evidence type="ECO:0000313" key="9">
    <source>
        <dbReference type="EMBL" id="CAJ2504384.1"/>
    </source>
</evidence>
<dbReference type="AlphaFoldDB" id="A0AAI8VG88"/>
<dbReference type="PANTHER" id="PTHR18952:SF265">
    <property type="entry name" value="CARBONIC ANHYDRASE"/>
    <property type="match status" value="1"/>
</dbReference>
<dbReference type="PANTHER" id="PTHR18952">
    <property type="entry name" value="CARBONIC ANHYDRASE"/>
    <property type="match status" value="1"/>
</dbReference>
<dbReference type="InterPro" id="IPR001148">
    <property type="entry name" value="CA_dom"/>
</dbReference>
<dbReference type="PROSITE" id="PS51144">
    <property type="entry name" value="ALPHA_CA_2"/>
    <property type="match status" value="1"/>
</dbReference>